<dbReference type="GO" id="GO:0005313">
    <property type="term" value="F:L-glutamate transmembrane transporter activity"/>
    <property type="evidence" value="ECO:0007669"/>
    <property type="project" value="TreeGrafter"/>
</dbReference>
<keyword evidence="12" id="KW-1185">Reference proteome</keyword>
<feature type="transmembrane region" description="Helical" evidence="9">
    <location>
        <begin position="344"/>
        <end position="364"/>
    </location>
</feature>
<reference evidence="12" key="1">
    <citation type="journal article" date="2017" name="Nucleic Acids Res.">
        <title>Proteogenomics produces comprehensive and highly accurate protein-coding gene annotation in a complete genome assembly of Malassezia sympodialis.</title>
        <authorList>
            <person name="Zhu Y."/>
            <person name="Engstroem P.G."/>
            <person name="Tellgren-Roth C."/>
            <person name="Baudo C.D."/>
            <person name="Kennell J.C."/>
            <person name="Sun S."/>
            <person name="Billmyre R.B."/>
            <person name="Schroeder M.S."/>
            <person name="Andersson A."/>
            <person name="Holm T."/>
            <person name="Sigurgeirsson B."/>
            <person name="Wu G."/>
            <person name="Sankaranarayanan S.R."/>
            <person name="Siddharthan R."/>
            <person name="Sanyal K."/>
            <person name="Lundeberg J."/>
            <person name="Nystedt B."/>
            <person name="Boekhout T."/>
            <person name="Dawson T.L. Jr."/>
            <person name="Heitman J."/>
            <person name="Scheynius A."/>
            <person name="Lehtioe J."/>
        </authorList>
    </citation>
    <scope>NUCLEOTIDE SEQUENCE [LARGE SCALE GENOMIC DNA]</scope>
    <source>
        <strain evidence="12">ATCC 42132</strain>
    </source>
</reference>
<sequence length="431" mass="46998">MPGASVASSVSGLTNTILGAGMLALPHAFSEMGWLLGSILTLLCAASTLLGLYLLKLSTIKMGGAKSFFDLGHRILPKYVWAFDALISFKCFGVTISYLIICGNLMPQVMKSLVHAFGSDASQLPTLLESKVFWILVLLALLSPMCYVRELHSMKLIGYLNIGAVGYLLLILTYFAISPHANAQLPPAGELHAIRWGMGMVRTFPILVFAYTCAQNIISVYNELQDSTLERSNLVNVVSIGFSAITYLFVGLIGYLTFGSSVADNIIAMYPDQGLFVCIGKICVIILTLSSYPVQLYPSRASFISLIQTYVFWRTRISTAPDEHSSLVDRESQSPTNVWPVTEWRWRIITTVLIVVGVIIAVCVDNLSVVLGFVGAIGGTTVSFILPSLIYLHLFHEESHSTMYILSLVLGGWGVIVLVVSLAANFYNLVA</sequence>
<feature type="transmembrane region" description="Helical" evidence="9">
    <location>
        <begin position="132"/>
        <end position="149"/>
    </location>
</feature>
<dbReference type="GO" id="GO:0005302">
    <property type="term" value="F:L-tyrosine transmembrane transporter activity"/>
    <property type="evidence" value="ECO:0007669"/>
    <property type="project" value="TreeGrafter"/>
</dbReference>
<keyword evidence="8 9" id="KW-0472">Membrane</keyword>
<dbReference type="GO" id="GO:0015194">
    <property type="term" value="F:L-serine transmembrane transporter activity"/>
    <property type="evidence" value="ECO:0007669"/>
    <property type="project" value="TreeGrafter"/>
</dbReference>
<evidence type="ECO:0000256" key="4">
    <source>
        <dbReference type="ARBA" id="ARBA00022554"/>
    </source>
</evidence>
<evidence type="ECO:0000256" key="1">
    <source>
        <dbReference type="ARBA" id="ARBA00004128"/>
    </source>
</evidence>
<keyword evidence="4" id="KW-0926">Vacuole</keyword>
<organism evidence="11 12">
    <name type="scientific">Malassezia sympodialis (strain ATCC 42132)</name>
    <name type="common">Atopic eczema-associated yeast</name>
    <dbReference type="NCBI Taxonomy" id="1230383"/>
    <lineage>
        <taxon>Eukaryota</taxon>
        <taxon>Fungi</taxon>
        <taxon>Dikarya</taxon>
        <taxon>Basidiomycota</taxon>
        <taxon>Ustilaginomycotina</taxon>
        <taxon>Malasseziomycetes</taxon>
        <taxon>Malasseziales</taxon>
        <taxon>Malasseziaceae</taxon>
        <taxon>Malassezia</taxon>
    </lineage>
</organism>
<keyword evidence="5 9" id="KW-0812">Transmembrane</keyword>
<feature type="transmembrane region" description="Helical" evidence="9">
    <location>
        <begin position="32"/>
        <end position="55"/>
    </location>
</feature>
<dbReference type="InterPro" id="IPR013057">
    <property type="entry name" value="AA_transpt_TM"/>
</dbReference>
<dbReference type="OrthoDB" id="438545at2759"/>
<feature type="domain" description="Amino acid transporter transmembrane" evidence="10">
    <location>
        <begin position="4"/>
        <end position="409"/>
    </location>
</feature>
<feature type="transmembrane region" description="Helical" evidence="9">
    <location>
        <begin position="234"/>
        <end position="254"/>
    </location>
</feature>
<dbReference type="Pfam" id="PF01490">
    <property type="entry name" value="Aa_trans"/>
    <property type="match status" value="1"/>
</dbReference>
<feature type="transmembrane region" description="Helical" evidence="9">
    <location>
        <begin position="370"/>
        <end position="392"/>
    </location>
</feature>
<feature type="transmembrane region" description="Helical" evidence="9">
    <location>
        <begin position="404"/>
        <end position="427"/>
    </location>
</feature>
<evidence type="ECO:0000256" key="2">
    <source>
        <dbReference type="ARBA" id="ARBA00008066"/>
    </source>
</evidence>
<evidence type="ECO:0000256" key="5">
    <source>
        <dbReference type="ARBA" id="ARBA00022692"/>
    </source>
</evidence>
<evidence type="ECO:0000259" key="10">
    <source>
        <dbReference type="Pfam" id="PF01490"/>
    </source>
</evidence>
<dbReference type="PANTHER" id="PTHR22950:SF678">
    <property type="entry name" value="VACUOLAR AMINO ACID TRANSPORTER 5-RELATED"/>
    <property type="match status" value="1"/>
</dbReference>
<dbReference type="OMA" id="DSIHHQR"/>
<dbReference type="Proteomes" id="UP000186303">
    <property type="component" value="Chromosome 4"/>
</dbReference>
<gene>
    <name evidence="11" type="ORF">MSYG_2812</name>
</gene>
<comment type="similarity">
    <text evidence="2">Belongs to the amino acid/polyamine transporter 2 family.</text>
</comment>
<protein>
    <submittedName>
        <fullName evidence="11">Similar to S.cerevisiae protein AVT6 (Vacuolar aspartate and glutamate exporter)</fullName>
    </submittedName>
</protein>
<evidence type="ECO:0000256" key="6">
    <source>
        <dbReference type="ARBA" id="ARBA00022970"/>
    </source>
</evidence>
<evidence type="ECO:0000256" key="8">
    <source>
        <dbReference type="ARBA" id="ARBA00023136"/>
    </source>
</evidence>
<accession>A0A1M8A7L0</accession>
<keyword evidence="3" id="KW-0813">Transport</keyword>
<evidence type="ECO:0000313" key="12">
    <source>
        <dbReference type="Proteomes" id="UP000186303"/>
    </source>
</evidence>
<feature type="transmembrane region" description="Helical" evidence="9">
    <location>
        <begin position="156"/>
        <end position="177"/>
    </location>
</feature>
<dbReference type="AlphaFoldDB" id="A0A1M8A7L0"/>
<dbReference type="VEuPathDB" id="FungiDB:MSYG_2812"/>
<dbReference type="GO" id="GO:0000329">
    <property type="term" value="C:fungal-type vacuole membrane"/>
    <property type="evidence" value="ECO:0007669"/>
    <property type="project" value="TreeGrafter"/>
</dbReference>
<keyword evidence="7 9" id="KW-1133">Transmembrane helix</keyword>
<dbReference type="GO" id="GO:0015189">
    <property type="term" value="F:L-lysine transmembrane transporter activity"/>
    <property type="evidence" value="ECO:0007669"/>
    <property type="project" value="TreeGrafter"/>
</dbReference>
<evidence type="ECO:0000256" key="7">
    <source>
        <dbReference type="ARBA" id="ARBA00022989"/>
    </source>
</evidence>
<keyword evidence="6" id="KW-0029">Amino-acid transport</keyword>
<feature type="transmembrane region" description="Helical" evidence="9">
    <location>
        <begin position="204"/>
        <end position="222"/>
    </location>
</feature>
<dbReference type="PANTHER" id="PTHR22950">
    <property type="entry name" value="AMINO ACID TRANSPORTER"/>
    <property type="match status" value="1"/>
</dbReference>
<dbReference type="STRING" id="1230383.A0A1M8A7L0"/>
<dbReference type="EMBL" id="LT671824">
    <property type="protein sequence ID" value="SHO78466.1"/>
    <property type="molecule type" value="Genomic_DNA"/>
</dbReference>
<dbReference type="GO" id="GO:0005290">
    <property type="term" value="F:L-histidine transmembrane transporter activity"/>
    <property type="evidence" value="ECO:0007669"/>
    <property type="project" value="TreeGrafter"/>
</dbReference>
<evidence type="ECO:0000313" key="11">
    <source>
        <dbReference type="EMBL" id="SHO78466.1"/>
    </source>
</evidence>
<comment type="subcellular location">
    <subcellularLocation>
        <location evidence="1">Vacuole membrane</location>
        <topology evidence="1">Multi-pass membrane protein</topology>
    </subcellularLocation>
</comment>
<name>A0A1M8A7L0_MALS4</name>
<proteinExistence type="inferred from homology"/>
<dbReference type="GO" id="GO:0061459">
    <property type="term" value="F:L-arginine transmembrane transporter activity"/>
    <property type="evidence" value="ECO:0007669"/>
    <property type="project" value="TreeGrafter"/>
</dbReference>
<feature type="transmembrane region" description="Helical" evidence="9">
    <location>
        <begin position="76"/>
        <end position="101"/>
    </location>
</feature>
<evidence type="ECO:0000256" key="9">
    <source>
        <dbReference type="SAM" id="Phobius"/>
    </source>
</evidence>
<evidence type="ECO:0000256" key="3">
    <source>
        <dbReference type="ARBA" id="ARBA00022448"/>
    </source>
</evidence>